<name>A0A0B7C100_9EUPU</name>
<feature type="non-terminal residue" evidence="1">
    <location>
        <position position="1"/>
    </location>
</feature>
<sequence length="141" mass="15414">RRYERLCIKKSIFPVGRFQKDLVTSLVSSGEFPEGSKSRLTETDVKTAADISEILTGLEMEGISARDMVTRNLLSNKNALFRTRTQAPPDGAVLTCISQQDRYTDVTGLEIGTKSSGEVPTPSLANIREKACDAIVFGIES</sequence>
<reference evidence="1" key="1">
    <citation type="submission" date="2014-12" db="EMBL/GenBank/DDBJ databases">
        <title>Insight into the proteome of Arion vulgaris.</title>
        <authorList>
            <person name="Aradska J."/>
            <person name="Bulat T."/>
            <person name="Smidak R."/>
            <person name="Sarate P."/>
            <person name="Gangsoo J."/>
            <person name="Sialana F."/>
            <person name="Bilban M."/>
            <person name="Lubec G."/>
        </authorList>
    </citation>
    <scope>NUCLEOTIDE SEQUENCE</scope>
    <source>
        <tissue evidence="1">Skin</tissue>
    </source>
</reference>
<accession>A0A0B7C100</accession>
<proteinExistence type="predicted"/>
<feature type="non-terminal residue" evidence="1">
    <location>
        <position position="141"/>
    </location>
</feature>
<gene>
    <name evidence="1" type="primary">ORF218355</name>
</gene>
<organism evidence="1">
    <name type="scientific">Arion vulgaris</name>
    <dbReference type="NCBI Taxonomy" id="1028688"/>
    <lineage>
        <taxon>Eukaryota</taxon>
        <taxon>Metazoa</taxon>
        <taxon>Spiralia</taxon>
        <taxon>Lophotrochozoa</taxon>
        <taxon>Mollusca</taxon>
        <taxon>Gastropoda</taxon>
        <taxon>Heterobranchia</taxon>
        <taxon>Euthyneura</taxon>
        <taxon>Panpulmonata</taxon>
        <taxon>Eupulmonata</taxon>
        <taxon>Stylommatophora</taxon>
        <taxon>Helicina</taxon>
        <taxon>Arionoidea</taxon>
        <taxon>Arionidae</taxon>
        <taxon>Arion</taxon>
    </lineage>
</organism>
<protein>
    <submittedName>
        <fullName evidence="1">Uncharacterized protein</fullName>
    </submittedName>
</protein>
<dbReference type="AlphaFoldDB" id="A0A0B7C100"/>
<dbReference type="EMBL" id="HACG01051435">
    <property type="protein sequence ID" value="CEK98306.1"/>
    <property type="molecule type" value="Transcribed_RNA"/>
</dbReference>
<evidence type="ECO:0000313" key="1">
    <source>
        <dbReference type="EMBL" id="CEK98306.1"/>
    </source>
</evidence>